<sequence length="433" mass="46318">MNETNRPLTPSVASLAAHPLREAVLGEVHARPFLPVATPARLLHFAFMTDVAAAAGDRARLGALCAAHGRPGPLPEAKHHHVVLPGGALRWEQHSEFTTYTWDVGGRDRAPFERWAAGLAAPMFALSQPGPLLVAADLQLIAEAEGQALEDLFDPASLAASLVDDGAAVAATDFRVGGDGFVRLLVLDRALGPARAGALTQRLLEVETYRTLALLGLPEAQRLGPAVKAIEDALTRIAGAMTQGEGVMADARLLDELTALAARLEADAAASSYRFGAARAYDGIVQQRLVAIHEQPFGGHPTLAAFLARRMAPAMRTCLMLEERQANLSRKLTRAANLLRTRVDVAIEHQNRDLLAAMNERTRLQLRLQQTVEGLSVAAISYYVVGLAGYVLKGAKDAGAPLDPSLGTALAVPLAVLFVWLVVRRIRKHHTAE</sequence>
<dbReference type="Proteomes" id="UP001321492">
    <property type="component" value="Unassembled WGS sequence"/>
</dbReference>
<evidence type="ECO:0000256" key="1">
    <source>
        <dbReference type="SAM" id="Phobius"/>
    </source>
</evidence>
<keyword evidence="1" id="KW-1133">Transmembrane helix</keyword>
<keyword evidence="3" id="KW-1185">Reference proteome</keyword>
<proteinExistence type="predicted"/>
<evidence type="ECO:0000313" key="2">
    <source>
        <dbReference type="EMBL" id="MDJ1157918.1"/>
    </source>
</evidence>
<gene>
    <name evidence="2" type="ORF">QNA08_06685</name>
</gene>
<reference evidence="2 3" key="1">
    <citation type="submission" date="2023-05" db="EMBL/GenBank/DDBJ databases">
        <title>Chelatococcus sp. nov., a moderately thermophilic bacterium isolated from hot spring microbial mat.</title>
        <authorList>
            <person name="Hu C.-J."/>
            <person name="Li W.-J."/>
        </authorList>
    </citation>
    <scope>NUCLEOTIDE SEQUENCE [LARGE SCALE GENOMIC DNA]</scope>
    <source>
        <strain evidence="2 3">SYSU G07232</strain>
    </source>
</reference>
<protein>
    <submittedName>
        <fullName evidence="2">DUF3422 domain-containing protein</fullName>
    </submittedName>
</protein>
<name>A0ABT7AEW3_9HYPH</name>
<feature type="transmembrane region" description="Helical" evidence="1">
    <location>
        <begin position="404"/>
        <end position="423"/>
    </location>
</feature>
<feature type="transmembrane region" description="Helical" evidence="1">
    <location>
        <begin position="371"/>
        <end position="392"/>
    </location>
</feature>
<accession>A0ABT7AEW3</accession>
<dbReference type="Pfam" id="PF11902">
    <property type="entry name" value="DUF3422"/>
    <property type="match status" value="1"/>
</dbReference>
<organism evidence="2 3">
    <name type="scientific">Chelatococcus albus</name>
    <dbReference type="NCBI Taxonomy" id="3047466"/>
    <lineage>
        <taxon>Bacteria</taxon>
        <taxon>Pseudomonadati</taxon>
        <taxon>Pseudomonadota</taxon>
        <taxon>Alphaproteobacteria</taxon>
        <taxon>Hyphomicrobiales</taxon>
        <taxon>Chelatococcaceae</taxon>
        <taxon>Chelatococcus</taxon>
    </lineage>
</organism>
<dbReference type="EMBL" id="JASJEV010000003">
    <property type="protein sequence ID" value="MDJ1157918.1"/>
    <property type="molecule type" value="Genomic_DNA"/>
</dbReference>
<comment type="caution">
    <text evidence="2">The sequence shown here is derived from an EMBL/GenBank/DDBJ whole genome shotgun (WGS) entry which is preliminary data.</text>
</comment>
<evidence type="ECO:0000313" key="3">
    <source>
        <dbReference type="Proteomes" id="UP001321492"/>
    </source>
</evidence>
<dbReference type="InterPro" id="IPR021830">
    <property type="entry name" value="DUF3422"/>
</dbReference>
<keyword evidence="1" id="KW-0472">Membrane</keyword>
<dbReference type="RefSeq" id="WP_283739909.1">
    <property type="nucleotide sequence ID" value="NZ_JASJEV010000003.1"/>
</dbReference>
<keyword evidence="1" id="KW-0812">Transmembrane</keyword>